<name>I2GGT5_9BACT</name>
<comment type="caution">
    <text evidence="1">The sequence shown here is derived from an EMBL/GenBank/DDBJ whole genome shotgun (WGS) entry which is preliminary data.</text>
</comment>
<gene>
    <name evidence="1" type="ORF">BN8_02174</name>
</gene>
<protein>
    <submittedName>
        <fullName evidence="1">Uncharacterized protein</fullName>
    </submittedName>
</protein>
<keyword evidence="2" id="KW-1185">Reference proteome</keyword>
<evidence type="ECO:0000313" key="2">
    <source>
        <dbReference type="Proteomes" id="UP000009309"/>
    </source>
</evidence>
<dbReference type="Proteomes" id="UP000009309">
    <property type="component" value="Unassembled WGS sequence"/>
</dbReference>
<reference evidence="1 2" key="1">
    <citation type="journal article" date="2012" name="J. Bacteriol.">
        <title>Genome Sequence of the Filamentous Bacterium Fibrisoma limi BUZ 3T.</title>
        <authorList>
            <person name="Filippini M."/>
            <person name="Qi W."/>
            <person name="Jaenicke S."/>
            <person name="Goesmann A."/>
            <person name="Smits T.H."/>
            <person name="Bagheri H.C."/>
        </authorList>
    </citation>
    <scope>NUCLEOTIDE SEQUENCE [LARGE SCALE GENOMIC DNA]</scope>
    <source>
        <strain evidence="2">BUZ 3T</strain>
    </source>
</reference>
<organism evidence="1 2">
    <name type="scientific">Fibrisoma limi BUZ 3</name>
    <dbReference type="NCBI Taxonomy" id="1185876"/>
    <lineage>
        <taxon>Bacteria</taxon>
        <taxon>Pseudomonadati</taxon>
        <taxon>Bacteroidota</taxon>
        <taxon>Cytophagia</taxon>
        <taxon>Cytophagales</taxon>
        <taxon>Spirosomataceae</taxon>
        <taxon>Fibrisoma</taxon>
    </lineage>
</organism>
<dbReference type="AlphaFoldDB" id="I2GGT5"/>
<evidence type="ECO:0000313" key="1">
    <source>
        <dbReference type="EMBL" id="CCH53110.1"/>
    </source>
</evidence>
<dbReference type="EMBL" id="CAIT01000006">
    <property type="protein sequence ID" value="CCH53110.1"/>
    <property type="molecule type" value="Genomic_DNA"/>
</dbReference>
<proteinExistence type="predicted"/>
<sequence length="53" mass="6090">MACGWVVNRFLSELPKEPDELSKIQARGMADLRSLRKVILKADEQVVNRSFDE</sequence>
<accession>I2GGT5</accession>
<dbReference type="STRING" id="1185876.BN8_02174"/>